<dbReference type="AlphaFoldDB" id="A0A6S5RPL4"/>
<evidence type="ECO:0000313" key="1">
    <source>
        <dbReference type="EMBL" id="BBT15094.1"/>
    </source>
</evidence>
<gene>
    <name evidence="1" type="ORF">WP8S17C03_11430</name>
</gene>
<proteinExistence type="predicted"/>
<organism evidence="1 2">
    <name type="scientific">Metapseudomonas otitidis</name>
    <dbReference type="NCBI Taxonomy" id="319939"/>
    <lineage>
        <taxon>Bacteria</taxon>
        <taxon>Pseudomonadati</taxon>
        <taxon>Pseudomonadota</taxon>
        <taxon>Gammaproteobacteria</taxon>
        <taxon>Pseudomonadales</taxon>
        <taxon>Pseudomonadaceae</taxon>
        <taxon>Metapseudomonas</taxon>
    </lineage>
</organism>
<dbReference type="RefSeq" id="WP_182851872.1">
    <property type="nucleotide sequence ID" value="NZ_AP022213.1"/>
</dbReference>
<protein>
    <submittedName>
        <fullName evidence="1">Uncharacterized protein</fullName>
    </submittedName>
</protein>
<dbReference type="EMBL" id="AP022213">
    <property type="protein sequence ID" value="BBT15094.1"/>
    <property type="molecule type" value="Genomic_DNA"/>
</dbReference>
<accession>A0A6S5RPL4</accession>
<name>A0A6S5RPL4_9GAMM</name>
<dbReference type="Proteomes" id="UP000515591">
    <property type="component" value="Chromosome"/>
</dbReference>
<evidence type="ECO:0000313" key="2">
    <source>
        <dbReference type="Proteomes" id="UP000515591"/>
    </source>
</evidence>
<reference evidence="1 2" key="1">
    <citation type="submission" date="2019-12" db="EMBL/GenBank/DDBJ databases">
        <title>complete genome sequences of Pseudomonas otitidis str. WP8-S17-CRE-03 isolated from wastewater treatment plant effluent.</title>
        <authorList>
            <person name="Sekizuka T."/>
            <person name="Itokawa K."/>
            <person name="Yatsu K."/>
            <person name="Inamine Y."/>
            <person name="Kuroda M."/>
        </authorList>
    </citation>
    <scope>NUCLEOTIDE SEQUENCE [LARGE SCALE GENOMIC DNA]</scope>
    <source>
        <strain evidence="1 2">WP8-S17-CRE-03</strain>
    </source>
</reference>
<sequence length="312" mass="36096">MGPGIAEYFYKNFAEFEDLRFSDFLKRNSGFKSWWLFSDFCIGDKDKPNDTFAISICPAFEHPEVLVERIKGAIPQDLKKTRDIEEAATEFLKDGRMFHFVFVVEGRKYFFGETPDSRLNKSRLFCQQAFDLLVEFKAPKDVLKPFRQLLQESKAKSFNFNLLTNVVLFSSMMSFLNCMLINHAGAKLIGMFPDRDKIESWCSSIYSHLIDNYTQGVLELVEGRSFDYTLKRGVPSDQNVKNNWYDEFIRVPDYMAGVVASWDIDLGTIGEGKHELLFMRNIVDSENVTVLRVKFDDSMIMEEVRASRKVGV</sequence>